<gene>
    <name evidence="2" type="ORF">M011DRAFT_148847</name>
</gene>
<sequence>MTPQQTSTHDLRSGAKEFRRDKEHRVKWAHGPAFGPGRRVEENRPRPARIDPVPRIHRDVRGQQKARTALHNDMYTASGESSADEDIEEPSAAPVPDAEITYSYDAERGPSHGSQILGLALEKAIQRYEVVQTDKLIKEEYEVLDPEKEALTPGPRIVDKADSPEDADYGFVEV</sequence>
<dbReference type="EMBL" id="MU006584">
    <property type="protein sequence ID" value="KAF2745101.1"/>
    <property type="molecule type" value="Genomic_DNA"/>
</dbReference>
<reference evidence="2" key="1">
    <citation type="journal article" date="2020" name="Stud. Mycol.">
        <title>101 Dothideomycetes genomes: a test case for predicting lifestyles and emergence of pathogens.</title>
        <authorList>
            <person name="Haridas S."/>
            <person name="Albert R."/>
            <person name="Binder M."/>
            <person name="Bloem J."/>
            <person name="Labutti K."/>
            <person name="Salamov A."/>
            <person name="Andreopoulos B."/>
            <person name="Baker S."/>
            <person name="Barry K."/>
            <person name="Bills G."/>
            <person name="Bluhm B."/>
            <person name="Cannon C."/>
            <person name="Castanera R."/>
            <person name="Culley D."/>
            <person name="Daum C."/>
            <person name="Ezra D."/>
            <person name="Gonzalez J."/>
            <person name="Henrissat B."/>
            <person name="Kuo A."/>
            <person name="Liang C."/>
            <person name="Lipzen A."/>
            <person name="Lutzoni F."/>
            <person name="Magnuson J."/>
            <person name="Mondo S."/>
            <person name="Nolan M."/>
            <person name="Ohm R."/>
            <person name="Pangilinan J."/>
            <person name="Park H.-J."/>
            <person name="Ramirez L."/>
            <person name="Alfaro M."/>
            <person name="Sun H."/>
            <person name="Tritt A."/>
            <person name="Yoshinaga Y."/>
            <person name="Zwiers L.-H."/>
            <person name="Turgeon B."/>
            <person name="Goodwin S."/>
            <person name="Spatafora J."/>
            <person name="Crous P."/>
            <person name="Grigoriev I."/>
        </authorList>
    </citation>
    <scope>NUCLEOTIDE SEQUENCE</scope>
    <source>
        <strain evidence="2">CBS 119925</strain>
    </source>
</reference>
<feature type="region of interest" description="Disordered" evidence="1">
    <location>
        <begin position="1"/>
        <end position="73"/>
    </location>
</feature>
<protein>
    <submittedName>
        <fullName evidence="2">Uncharacterized protein</fullName>
    </submittedName>
</protein>
<keyword evidence="3" id="KW-1185">Reference proteome</keyword>
<accession>A0A6A6V717</accession>
<evidence type="ECO:0000256" key="1">
    <source>
        <dbReference type="SAM" id="MobiDB-lite"/>
    </source>
</evidence>
<dbReference type="AlphaFoldDB" id="A0A6A6V717"/>
<dbReference type="OrthoDB" id="5153521at2759"/>
<evidence type="ECO:0000313" key="3">
    <source>
        <dbReference type="Proteomes" id="UP000799440"/>
    </source>
</evidence>
<feature type="compositionally biased region" description="Basic and acidic residues" evidence="1">
    <location>
        <begin position="38"/>
        <end position="62"/>
    </location>
</feature>
<evidence type="ECO:0000313" key="2">
    <source>
        <dbReference type="EMBL" id="KAF2745101.1"/>
    </source>
</evidence>
<name>A0A6A6V717_9PLEO</name>
<proteinExistence type="predicted"/>
<feature type="region of interest" description="Disordered" evidence="1">
    <location>
        <begin position="148"/>
        <end position="174"/>
    </location>
</feature>
<organism evidence="2 3">
    <name type="scientific">Sporormia fimetaria CBS 119925</name>
    <dbReference type="NCBI Taxonomy" id="1340428"/>
    <lineage>
        <taxon>Eukaryota</taxon>
        <taxon>Fungi</taxon>
        <taxon>Dikarya</taxon>
        <taxon>Ascomycota</taxon>
        <taxon>Pezizomycotina</taxon>
        <taxon>Dothideomycetes</taxon>
        <taxon>Pleosporomycetidae</taxon>
        <taxon>Pleosporales</taxon>
        <taxon>Sporormiaceae</taxon>
        <taxon>Sporormia</taxon>
    </lineage>
</organism>
<dbReference type="Proteomes" id="UP000799440">
    <property type="component" value="Unassembled WGS sequence"/>
</dbReference>
<feature type="compositionally biased region" description="Basic and acidic residues" evidence="1">
    <location>
        <begin position="9"/>
        <end position="26"/>
    </location>
</feature>